<dbReference type="CDD" id="cd06468">
    <property type="entry name" value="p23_CacyBP"/>
    <property type="match status" value="1"/>
</dbReference>
<dbReference type="Proteomes" id="UP001519460">
    <property type="component" value="Unassembled WGS sequence"/>
</dbReference>
<evidence type="ECO:0000313" key="4">
    <source>
        <dbReference type="Proteomes" id="UP001519460"/>
    </source>
</evidence>
<comment type="caution">
    <text evidence="3">The sequence shown here is derived from an EMBL/GenBank/DDBJ whole genome shotgun (WGS) entry which is preliminary data.</text>
</comment>
<keyword evidence="4" id="KW-1185">Reference proteome</keyword>
<dbReference type="InterPro" id="IPR008978">
    <property type="entry name" value="HSP20-like_chaperone"/>
</dbReference>
<reference evidence="3 4" key="1">
    <citation type="journal article" date="2023" name="Sci. Data">
        <title>Genome assembly of the Korean intertidal mud-creeper Batillaria attramentaria.</title>
        <authorList>
            <person name="Patra A.K."/>
            <person name="Ho P.T."/>
            <person name="Jun S."/>
            <person name="Lee S.J."/>
            <person name="Kim Y."/>
            <person name="Won Y.J."/>
        </authorList>
    </citation>
    <scope>NUCLEOTIDE SEQUENCE [LARGE SCALE GENOMIC DNA]</scope>
    <source>
        <strain evidence="3">Wonlab-2016</strain>
    </source>
</reference>
<dbReference type="InterPro" id="IPR037893">
    <property type="entry name" value="CS_CacyBP"/>
</dbReference>
<dbReference type="InterPro" id="IPR007052">
    <property type="entry name" value="CS_dom"/>
</dbReference>
<dbReference type="AlphaFoldDB" id="A0ABD0KWJ9"/>
<feature type="compositionally biased region" description="Polar residues" evidence="1">
    <location>
        <begin position="325"/>
        <end position="336"/>
    </location>
</feature>
<dbReference type="Gene3D" id="4.10.860.10">
    <property type="entry name" value="UVR domain"/>
    <property type="match status" value="1"/>
</dbReference>
<dbReference type="PROSITE" id="PS51203">
    <property type="entry name" value="CS"/>
    <property type="match status" value="1"/>
</dbReference>
<feature type="compositionally biased region" description="Basic and acidic residues" evidence="1">
    <location>
        <begin position="337"/>
        <end position="357"/>
    </location>
</feature>
<dbReference type="Pfam" id="PF09032">
    <property type="entry name" value="Siah-Interact_N"/>
    <property type="match status" value="1"/>
</dbReference>
<dbReference type="PANTHER" id="PTHR13164">
    <property type="entry name" value="CALICYLIN BINDING PROTEIN"/>
    <property type="match status" value="1"/>
</dbReference>
<organism evidence="3 4">
    <name type="scientific">Batillaria attramentaria</name>
    <dbReference type="NCBI Taxonomy" id="370345"/>
    <lineage>
        <taxon>Eukaryota</taxon>
        <taxon>Metazoa</taxon>
        <taxon>Spiralia</taxon>
        <taxon>Lophotrochozoa</taxon>
        <taxon>Mollusca</taxon>
        <taxon>Gastropoda</taxon>
        <taxon>Caenogastropoda</taxon>
        <taxon>Sorbeoconcha</taxon>
        <taxon>Cerithioidea</taxon>
        <taxon>Batillariidae</taxon>
        <taxon>Batillaria</taxon>
    </lineage>
</organism>
<dbReference type="EMBL" id="JACVVK020000112">
    <property type="protein sequence ID" value="KAK7491693.1"/>
    <property type="molecule type" value="Genomic_DNA"/>
</dbReference>
<dbReference type="SUPFAM" id="SSF140106">
    <property type="entry name" value="Calcyclin-binding protein-like"/>
    <property type="match status" value="1"/>
</dbReference>
<evidence type="ECO:0000259" key="2">
    <source>
        <dbReference type="PROSITE" id="PS51203"/>
    </source>
</evidence>
<feature type="compositionally biased region" description="Basic and acidic residues" evidence="1">
    <location>
        <begin position="408"/>
        <end position="421"/>
    </location>
</feature>
<dbReference type="InterPro" id="IPR015120">
    <property type="entry name" value="Siah-Interact_N"/>
</dbReference>
<proteinExistence type="predicted"/>
<dbReference type="Gene3D" id="2.60.40.790">
    <property type="match status" value="1"/>
</dbReference>
<feature type="compositionally biased region" description="Basic and acidic residues" evidence="1">
    <location>
        <begin position="307"/>
        <end position="321"/>
    </location>
</feature>
<feature type="region of interest" description="Disordered" evidence="1">
    <location>
        <begin position="289"/>
        <end position="389"/>
    </location>
</feature>
<dbReference type="InterPro" id="IPR052289">
    <property type="entry name" value="Calcyclin-binding_UBL-bridge"/>
</dbReference>
<dbReference type="Pfam" id="PF04969">
    <property type="entry name" value="CS"/>
    <property type="match status" value="1"/>
</dbReference>
<gene>
    <name evidence="3" type="ORF">BaRGS_00017146</name>
</gene>
<name>A0ABD0KWJ9_9CAEN</name>
<dbReference type="InterPro" id="IPR037201">
    <property type="entry name" value="CacyBP_N"/>
</dbReference>
<dbReference type="PANTHER" id="PTHR13164:SF3">
    <property type="entry name" value="CALCYCLIN-BINDING PROTEIN"/>
    <property type="match status" value="1"/>
</dbReference>
<feature type="region of interest" description="Disordered" evidence="1">
    <location>
        <begin position="204"/>
        <end position="245"/>
    </location>
</feature>
<dbReference type="SUPFAM" id="SSF49764">
    <property type="entry name" value="HSP20-like chaperones"/>
    <property type="match status" value="1"/>
</dbReference>
<sequence length="544" mass="60229">MEVSEIQKDIQELQKFESEATRSRVKDLLSLQIRKLQTEAIRRGEENTGLLQNPDGSTTKTTRAPTYIEPIKTYAWDQSDKFLKLYITLKDVDENEIGCQFTDQAVRMKIGGFGEKVYELNISKLAEKIDPDSSYYKVKKDTILVMLRKKETGKKWAWVTDTERKAKETKKPPSMDEKEDPSAGIMKLLQNMYEDGIRLICKSPAREDKPDAGGSVMGAKRKKRKVISEDTMETSSPKKPLAAGEDITEDETTLAAESCACHLSTAALSGEINTVVVKITKPAKCVDSTKNSVSVERGGEEDTFSNTEHDERNHFEEEAGKVDTPLQNVTVTQPSSHTRDSSSIERQGVHKTEDTESRTYFQREVSSQTAGEDSNPGTATFCEKKDGPDVALSSARTDKILSSVNSDAPDHNEKGLPHVSDDAGCGNKDIPVVPIQDEKQEVAVKPDRESDVAECGVFEMDVTESQLCSVLDDVDSLSAEEQSTCTNHTGEAEQEEDKSRSAVQTLLDNLTELKITSTRLVRQYGSNLSLAKSDTLMSHCPFSS</sequence>
<accession>A0ABD0KWJ9</accession>
<evidence type="ECO:0000256" key="1">
    <source>
        <dbReference type="SAM" id="MobiDB-lite"/>
    </source>
</evidence>
<protein>
    <recommendedName>
        <fullName evidence="2">CS domain-containing protein</fullName>
    </recommendedName>
</protein>
<feature type="domain" description="CS" evidence="2">
    <location>
        <begin position="69"/>
        <end position="160"/>
    </location>
</feature>
<feature type="region of interest" description="Disordered" evidence="1">
    <location>
        <begin position="403"/>
        <end position="425"/>
    </location>
</feature>
<evidence type="ECO:0000313" key="3">
    <source>
        <dbReference type="EMBL" id="KAK7491693.1"/>
    </source>
</evidence>
<feature type="compositionally biased region" description="Polar residues" evidence="1">
    <location>
        <begin position="358"/>
        <end position="378"/>
    </location>
</feature>